<dbReference type="InterPro" id="IPR016035">
    <property type="entry name" value="Acyl_Trfase/lysoPLipase"/>
</dbReference>
<dbReference type="Proteomes" id="UP000029492">
    <property type="component" value="Chromosome"/>
</dbReference>
<keyword evidence="4" id="KW-1185">Reference proteome</keyword>
<protein>
    <submittedName>
        <fullName evidence="3">Patatin</fullName>
    </submittedName>
</protein>
<accession>A0A089QD06</accession>
<proteinExistence type="predicted"/>
<feature type="domain" description="PNPLA" evidence="2">
    <location>
        <begin position="47"/>
        <end position="156"/>
    </location>
</feature>
<evidence type="ECO:0000256" key="1">
    <source>
        <dbReference type="ARBA" id="ARBA00023098"/>
    </source>
</evidence>
<evidence type="ECO:0000313" key="3">
    <source>
        <dbReference type="EMBL" id="AIQ92449.1"/>
    </source>
</evidence>
<dbReference type="Gene3D" id="3.40.1090.10">
    <property type="entry name" value="Cytosolic phospholipase A2 catalytic domain"/>
    <property type="match status" value="1"/>
</dbReference>
<dbReference type="AlphaFoldDB" id="A0A089QD06"/>
<dbReference type="SUPFAM" id="SSF52151">
    <property type="entry name" value="FabD/lysophospholipase-like"/>
    <property type="match status" value="1"/>
</dbReference>
<reference evidence="3 4" key="1">
    <citation type="journal article" date="2014" name="PLoS ONE">
        <title>Genome Information of Methylobacterium oryzae, a Plant-Probiotic Methylotroph in the Phyllosphere.</title>
        <authorList>
            <person name="Kwak M.J."/>
            <person name="Jeong H."/>
            <person name="Madhaiyan M."/>
            <person name="Lee Y."/>
            <person name="Sa T.M."/>
            <person name="Oh T.K."/>
            <person name="Kim J.F."/>
        </authorList>
    </citation>
    <scope>NUCLEOTIDE SEQUENCE [LARGE SCALE GENOMIC DNA]</scope>
    <source>
        <strain evidence="3 4">CBMB20</strain>
    </source>
</reference>
<keyword evidence="1" id="KW-0443">Lipid metabolism</keyword>
<dbReference type="InterPro" id="IPR002641">
    <property type="entry name" value="PNPLA_dom"/>
</dbReference>
<name>A0A089QD06_9HYPH</name>
<evidence type="ECO:0000259" key="2">
    <source>
        <dbReference type="Pfam" id="PF01734"/>
    </source>
</evidence>
<dbReference type="GO" id="GO:0006629">
    <property type="term" value="P:lipid metabolic process"/>
    <property type="evidence" value="ECO:0007669"/>
    <property type="project" value="UniProtKB-KW"/>
</dbReference>
<dbReference type="KEGG" id="mor:MOC_4694"/>
<evidence type="ECO:0000313" key="4">
    <source>
        <dbReference type="Proteomes" id="UP000029492"/>
    </source>
</evidence>
<dbReference type="Pfam" id="PF01734">
    <property type="entry name" value="Patatin"/>
    <property type="match status" value="1"/>
</dbReference>
<dbReference type="HOGENOM" id="CLU_046839_1_0_5"/>
<dbReference type="eggNOG" id="COG1752">
    <property type="taxonomic scope" value="Bacteria"/>
</dbReference>
<sequence length="299" mass="32807">MATNLREEVSQPLLALAQKWVDAPAIVAGLLPFVTAAGVAARVYDRALFKGATLQDLPDRPRFTFTATSLQTGALWRFAKEYAAEYHVGQWPKPELKVADVVAASAAFPPYMSPAYVRVPPGAIEMQEGADLHEEGFKGRLRLTDGGVYDNLGLEPIWKRYETILVSDGGRAMPSNPLPKSNWFSQALRVTDIALQQGIFLRERVLRGLDRDGTRKVVSWGIGQGVQTYGPENPLGFTAADTKLAASVKTRLKRFPDHVQRTVMRAGYAHADAALRRGGMIPPGRAPSFVGLPSIDRRR</sequence>
<dbReference type="STRING" id="693986.MOC_4694"/>
<dbReference type="EMBL" id="CP003811">
    <property type="protein sequence ID" value="AIQ92449.1"/>
    <property type="molecule type" value="Genomic_DNA"/>
</dbReference>
<organism evidence="3 4">
    <name type="scientific">Methylobacterium oryzae CBMB20</name>
    <dbReference type="NCBI Taxonomy" id="693986"/>
    <lineage>
        <taxon>Bacteria</taxon>
        <taxon>Pseudomonadati</taxon>
        <taxon>Pseudomonadota</taxon>
        <taxon>Alphaproteobacteria</taxon>
        <taxon>Hyphomicrobiales</taxon>
        <taxon>Methylobacteriaceae</taxon>
        <taxon>Methylobacterium</taxon>
    </lineage>
</organism>
<gene>
    <name evidence="3" type="ORF">MOC_4694</name>
</gene>